<dbReference type="InterPro" id="IPR018320">
    <property type="entry name" value="DNA_polymerase_1"/>
</dbReference>
<dbReference type="InterPro" id="IPR029060">
    <property type="entry name" value="PIN-like_dom_sf"/>
</dbReference>
<dbReference type="Gene3D" id="1.20.1060.10">
    <property type="entry name" value="Taq DNA Polymerase, Chain T, domain 4"/>
    <property type="match status" value="1"/>
</dbReference>
<evidence type="ECO:0000256" key="13">
    <source>
        <dbReference type="ARBA" id="ARBA00023204"/>
    </source>
</evidence>
<dbReference type="InterPro" id="IPR036397">
    <property type="entry name" value="RNaseH_sf"/>
</dbReference>
<reference evidence="20 21" key="1">
    <citation type="submission" date="2019-04" db="EMBL/GenBank/DDBJ databases">
        <authorList>
            <person name="Li Y."/>
            <person name="Wang J."/>
        </authorList>
    </citation>
    <scope>NUCLEOTIDE SEQUENCE [LARGE SCALE GENOMIC DNA]</scope>
    <source>
        <strain evidence="20 21">DSM 14668</strain>
    </source>
</reference>
<dbReference type="InterPro" id="IPR036279">
    <property type="entry name" value="5-3_exonuclease_C_sf"/>
</dbReference>
<evidence type="ECO:0000256" key="12">
    <source>
        <dbReference type="ARBA" id="ARBA00023125"/>
    </source>
</evidence>
<dbReference type="EMBL" id="SSMQ01000001">
    <property type="protein sequence ID" value="TKD13165.1"/>
    <property type="molecule type" value="Genomic_DNA"/>
</dbReference>
<evidence type="ECO:0000259" key="19">
    <source>
        <dbReference type="SMART" id="SM00482"/>
    </source>
</evidence>
<comment type="function">
    <text evidence="16">In addition to polymerase activity, this DNA polymerase exhibits 3'-5' and 5'-3' exonuclease activity.</text>
</comment>
<evidence type="ECO:0000256" key="6">
    <source>
        <dbReference type="ARBA" id="ARBA00022705"/>
    </source>
</evidence>
<dbReference type="Gene3D" id="3.40.50.1010">
    <property type="entry name" value="5'-nuclease"/>
    <property type="match status" value="1"/>
</dbReference>
<evidence type="ECO:0000256" key="16">
    <source>
        <dbReference type="RuleBase" id="RU004460"/>
    </source>
</evidence>
<dbReference type="SUPFAM" id="SSF56672">
    <property type="entry name" value="DNA/RNA polymerases"/>
    <property type="match status" value="1"/>
</dbReference>
<dbReference type="InterPro" id="IPR020045">
    <property type="entry name" value="DNA_polI_H3TH"/>
</dbReference>
<feature type="domain" description="3'-5' exonuclease" evidence="17">
    <location>
        <begin position="304"/>
        <end position="480"/>
    </location>
</feature>
<evidence type="ECO:0000313" key="21">
    <source>
        <dbReference type="Proteomes" id="UP000309215"/>
    </source>
</evidence>
<keyword evidence="5 16" id="KW-0548">Nucleotidyltransferase</keyword>
<evidence type="ECO:0000256" key="14">
    <source>
        <dbReference type="ARBA" id="ARBA00049244"/>
    </source>
</evidence>
<name>A0A4U1JKK2_9BACT</name>
<evidence type="ECO:0000256" key="2">
    <source>
        <dbReference type="ARBA" id="ARBA00012417"/>
    </source>
</evidence>
<evidence type="ECO:0000256" key="7">
    <source>
        <dbReference type="ARBA" id="ARBA00022722"/>
    </source>
</evidence>
<dbReference type="Gene3D" id="1.10.150.20">
    <property type="entry name" value="5' to 3' exonuclease, C-terminal subdomain"/>
    <property type="match status" value="2"/>
</dbReference>
<evidence type="ECO:0000259" key="17">
    <source>
        <dbReference type="SMART" id="SM00474"/>
    </source>
</evidence>
<dbReference type="InterPro" id="IPR008918">
    <property type="entry name" value="HhH2"/>
</dbReference>
<dbReference type="FunFam" id="1.10.150.20:FF:000003">
    <property type="entry name" value="DNA polymerase I"/>
    <property type="match status" value="1"/>
</dbReference>
<dbReference type="CDD" id="cd09859">
    <property type="entry name" value="PIN_53EXO"/>
    <property type="match status" value="1"/>
</dbReference>
<dbReference type="EC" id="2.7.7.7" evidence="2 15"/>
<dbReference type="GO" id="GO:0003677">
    <property type="term" value="F:DNA binding"/>
    <property type="evidence" value="ECO:0007669"/>
    <property type="project" value="UniProtKB-UniRule"/>
</dbReference>
<keyword evidence="13 16" id="KW-0234">DNA repair</keyword>
<dbReference type="AlphaFoldDB" id="A0A4U1JKK2"/>
<dbReference type="Pfam" id="PF02739">
    <property type="entry name" value="5_3_exonuc_N"/>
    <property type="match status" value="1"/>
</dbReference>
<evidence type="ECO:0000256" key="10">
    <source>
        <dbReference type="ARBA" id="ARBA00022839"/>
    </source>
</evidence>
<keyword evidence="4 16" id="KW-0808">Transferase</keyword>
<dbReference type="PRINTS" id="PR00868">
    <property type="entry name" value="DNAPOLI"/>
</dbReference>
<evidence type="ECO:0000256" key="5">
    <source>
        <dbReference type="ARBA" id="ARBA00022695"/>
    </source>
</evidence>
<comment type="caution">
    <text evidence="20">The sequence shown here is derived from an EMBL/GenBank/DDBJ whole genome shotgun (WGS) entry which is preliminary data.</text>
</comment>
<dbReference type="SUPFAM" id="SSF53098">
    <property type="entry name" value="Ribonuclease H-like"/>
    <property type="match status" value="1"/>
</dbReference>
<dbReference type="SUPFAM" id="SSF88723">
    <property type="entry name" value="PIN domain-like"/>
    <property type="match status" value="1"/>
</dbReference>
<dbReference type="GO" id="GO:0003887">
    <property type="term" value="F:DNA-directed DNA polymerase activity"/>
    <property type="evidence" value="ECO:0007669"/>
    <property type="project" value="UniProtKB-UniRule"/>
</dbReference>
<dbReference type="InterPro" id="IPR002562">
    <property type="entry name" value="3'-5'_exonuclease_dom"/>
</dbReference>
<evidence type="ECO:0000259" key="18">
    <source>
        <dbReference type="SMART" id="SM00475"/>
    </source>
</evidence>
<accession>A0A4U1JKK2</accession>
<dbReference type="SMART" id="SM00482">
    <property type="entry name" value="POLAc"/>
    <property type="match status" value="1"/>
</dbReference>
<dbReference type="SMART" id="SM00475">
    <property type="entry name" value="53EXOc"/>
    <property type="match status" value="1"/>
</dbReference>
<dbReference type="GO" id="GO:0008409">
    <property type="term" value="F:5'-3' exonuclease activity"/>
    <property type="evidence" value="ECO:0007669"/>
    <property type="project" value="InterPro"/>
</dbReference>
<feature type="domain" description="DNA-directed DNA polymerase family A palm" evidence="19">
    <location>
        <begin position="659"/>
        <end position="862"/>
    </location>
</feature>
<gene>
    <name evidence="16 20" type="primary">polA</name>
    <name evidence="20" type="ORF">E8A74_01010</name>
</gene>
<evidence type="ECO:0000256" key="15">
    <source>
        <dbReference type="NCBIfam" id="TIGR00593"/>
    </source>
</evidence>
<dbReference type="CDD" id="cd08637">
    <property type="entry name" value="DNA_pol_A_pol_I_C"/>
    <property type="match status" value="1"/>
</dbReference>
<comment type="catalytic activity">
    <reaction evidence="14 16">
        <text>DNA(n) + a 2'-deoxyribonucleoside 5'-triphosphate = DNA(n+1) + diphosphate</text>
        <dbReference type="Rhea" id="RHEA:22508"/>
        <dbReference type="Rhea" id="RHEA-COMP:17339"/>
        <dbReference type="Rhea" id="RHEA-COMP:17340"/>
        <dbReference type="ChEBI" id="CHEBI:33019"/>
        <dbReference type="ChEBI" id="CHEBI:61560"/>
        <dbReference type="ChEBI" id="CHEBI:173112"/>
        <dbReference type="EC" id="2.7.7.7"/>
    </reaction>
</comment>
<evidence type="ECO:0000256" key="11">
    <source>
        <dbReference type="ARBA" id="ARBA00022932"/>
    </source>
</evidence>
<evidence type="ECO:0000256" key="1">
    <source>
        <dbReference type="ARBA" id="ARBA00007705"/>
    </source>
</evidence>
<dbReference type="PANTHER" id="PTHR10133">
    <property type="entry name" value="DNA POLYMERASE I"/>
    <property type="match status" value="1"/>
</dbReference>
<dbReference type="Proteomes" id="UP000309215">
    <property type="component" value="Unassembled WGS sequence"/>
</dbReference>
<dbReference type="Pfam" id="PF00476">
    <property type="entry name" value="DNA_pol_A"/>
    <property type="match status" value="1"/>
</dbReference>
<keyword evidence="8 16" id="KW-0227">DNA damage</keyword>
<dbReference type="NCBIfam" id="NF004397">
    <property type="entry name" value="PRK05755.1"/>
    <property type="match status" value="1"/>
</dbReference>
<dbReference type="InterPro" id="IPR043502">
    <property type="entry name" value="DNA/RNA_pol_sf"/>
</dbReference>
<dbReference type="FunFam" id="1.20.1060.10:FF:000001">
    <property type="entry name" value="DNA polymerase I"/>
    <property type="match status" value="1"/>
</dbReference>
<evidence type="ECO:0000256" key="4">
    <source>
        <dbReference type="ARBA" id="ARBA00022679"/>
    </source>
</evidence>
<dbReference type="SMART" id="SM00279">
    <property type="entry name" value="HhH2"/>
    <property type="match status" value="1"/>
</dbReference>
<dbReference type="InterPro" id="IPR001098">
    <property type="entry name" value="DNA-dir_DNA_pol_A_palm_dom"/>
</dbReference>
<evidence type="ECO:0000256" key="8">
    <source>
        <dbReference type="ARBA" id="ARBA00022763"/>
    </source>
</evidence>
<dbReference type="Gene3D" id="3.30.420.10">
    <property type="entry name" value="Ribonuclease H-like superfamily/Ribonuclease H"/>
    <property type="match status" value="1"/>
</dbReference>
<dbReference type="CDD" id="cd06139">
    <property type="entry name" value="DNA_polA_I_Ecoli_like_exo"/>
    <property type="match status" value="1"/>
</dbReference>
<dbReference type="Pfam" id="PF01612">
    <property type="entry name" value="DNA_pol_A_exo1"/>
    <property type="match status" value="1"/>
</dbReference>
<evidence type="ECO:0000256" key="3">
    <source>
        <dbReference type="ARBA" id="ARBA00020311"/>
    </source>
</evidence>
<comment type="similarity">
    <text evidence="1 16">Belongs to the DNA polymerase type-A family.</text>
</comment>
<keyword evidence="9 16" id="KW-0378">Hydrolase</keyword>
<dbReference type="GO" id="GO:0006261">
    <property type="term" value="P:DNA-templated DNA replication"/>
    <property type="evidence" value="ECO:0007669"/>
    <property type="project" value="UniProtKB-UniRule"/>
</dbReference>
<dbReference type="GO" id="GO:0006302">
    <property type="term" value="P:double-strand break repair"/>
    <property type="evidence" value="ECO:0007669"/>
    <property type="project" value="TreeGrafter"/>
</dbReference>
<dbReference type="InterPro" id="IPR002421">
    <property type="entry name" value="5-3_exonuclease"/>
</dbReference>
<dbReference type="InterPro" id="IPR002298">
    <property type="entry name" value="DNA_polymerase_A"/>
</dbReference>
<dbReference type="GO" id="GO:0008408">
    <property type="term" value="F:3'-5' exonuclease activity"/>
    <property type="evidence" value="ECO:0007669"/>
    <property type="project" value="InterPro"/>
</dbReference>
<protein>
    <recommendedName>
        <fullName evidence="3 15">DNA polymerase I</fullName>
        <ecNumber evidence="2 15">2.7.7.7</ecNumber>
    </recommendedName>
</protein>
<keyword evidence="11 16" id="KW-0239">DNA-directed DNA polymerase</keyword>
<keyword evidence="12 16" id="KW-0238">DNA-binding</keyword>
<evidence type="ECO:0000313" key="20">
    <source>
        <dbReference type="EMBL" id="TKD13165.1"/>
    </source>
</evidence>
<organism evidence="20 21">
    <name type="scientific">Polyangium fumosum</name>
    <dbReference type="NCBI Taxonomy" id="889272"/>
    <lineage>
        <taxon>Bacteria</taxon>
        <taxon>Pseudomonadati</taxon>
        <taxon>Myxococcota</taxon>
        <taxon>Polyangia</taxon>
        <taxon>Polyangiales</taxon>
        <taxon>Polyangiaceae</taxon>
        <taxon>Polyangium</taxon>
    </lineage>
</organism>
<dbReference type="NCBIfam" id="TIGR00593">
    <property type="entry name" value="pola"/>
    <property type="match status" value="1"/>
</dbReference>
<dbReference type="InterPro" id="IPR019760">
    <property type="entry name" value="DNA-dir_DNA_pol_A_CS"/>
</dbReference>
<dbReference type="PROSITE" id="PS00447">
    <property type="entry name" value="DNA_POLYMERASE_A"/>
    <property type="match status" value="1"/>
</dbReference>
<dbReference type="SMART" id="SM00474">
    <property type="entry name" value="35EXOc"/>
    <property type="match status" value="1"/>
</dbReference>
<dbReference type="FunFam" id="1.10.150.20:FF:000002">
    <property type="entry name" value="DNA polymerase I"/>
    <property type="match status" value="1"/>
</dbReference>
<proteinExistence type="inferred from homology"/>
<dbReference type="Gene3D" id="3.30.70.370">
    <property type="match status" value="1"/>
</dbReference>
<dbReference type="OrthoDB" id="9806424at2"/>
<dbReference type="CDD" id="cd09898">
    <property type="entry name" value="H3TH_53EXO"/>
    <property type="match status" value="1"/>
</dbReference>
<sequence length="898" mass="98902">MVTRKAELPPPGASDVLYIIDLSGYVFRAYHAIQTPLTSPTGEPTHATYGTVSMLSKLVDERKPAFLAVAMDSPGRTFRDDLDENYKAHRPPAPPDLHVQMARCKEIVEAYRIPIYIADGLEADDLLAVAVARAKERGLRVVIVSSDKDLMQLVDADRVMLWDGRDKVYGPAEVEEKFGVPPTQLRDLLALVGDTSDNVPGVPGVGVKTAADLLKEFATLDGIYAGLDRVKRQKIRDNLREHEADARLSQKLVSLHMEAQVDFDFEALRYGGADVARLRALFTELGFTRFIKAVPAAAPVGGSRRAIATRDEFAAFAAEVQKAGKLAIEVHATSREAMRAHVCGLALAYERGQSVYVPIGHRYLGVPAQLGMSDVAVVLGPILSDPAIAKLGHDLKFVDVLLRRHGLSLRGATFDTMLASYLLDSEASHELADVAERDAGVKMQPFEELAPKKRGQAQRALDDVEIELATGYAAAFPEVALTLVEQQTPRLEAAHLGDLFTKIELPLASVLAQMEYTGVLVDPKALASLGEEMAKELAVLEKRAHDAAGKEWNLASPRQLETILFDELKLRSLRKTKTGRSTDADVLEQLSEDHPLPGIVLEHRAIAKLKGTYVDALPKLVHPETGRIHTRWSQAVAATGRLSSQDPNLQNIPIRTELGRHIRRAFVAPPGFVVLSADYSQIELRVLAHLSKDPVLVDAFRTGQDVHTRTAMEIFSVEASEVTVEMRRRSKTINFGVIYGMGEAALARRLDIPRVEAARFINAYFQRYRGVHEFMERTMTEARHTQVVQTMLGRRRMVPDVHSSDRGRRAYAERIAQNTPIQGSSADLLKLAMVRLGEPVVPGARMVLTVHDELTFEVPADRVEEAKAKVREVMETVFPLDVPLVVDVGAGPTWADAH</sequence>
<dbReference type="SUPFAM" id="SSF47807">
    <property type="entry name" value="5' to 3' exonuclease, C-terminal subdomain"/>
    <property type="match status" value="1"/>
</dbReference>
<keyword evidence="21" id="KW-1185">Reference proteome</keyword>
<dbReference type="Pfam" id="PF01367">
    <property type="entry name" value="5_3_exonuc"/>
    <property type="match status" value="1"/>
</dbReference>
<evidence type="ECO:0000256" key="9">
    <source>
        <dbReference type="ARBA" id="ARBA00022801"/>
    </source>
</evidence>
<dbReference type="RefSeq" id="WP_136926981.1">
    <property type="nucleotide sequence ID" value="NZ_SSMQ01000001.1"/>
</dbReference>
<dbReference type="InterPro" id="IPR020046">
    <property type="entry name" value="5-3_exonucl_a-hlix_arch_N"/>
</dbReference>
<keyword evidence="6 16" id="KW-0235">DNA replication</keyword>
<keyword evidence="10 16" id="KW-0269">Exonuclease</keyword>
<dbReference type="InterPro" id="IPR012337">
    <property type="entry name" value="RNaseH-like_sf"/>
</dbReference>
<keyword evidence="7" id="KW-0540">Nuclease</keyword>
<feature type="domain" description="5'-3' exonuclease" evidence="18">
    <location>
        <begin position="15"/>
        <end position="271"/>
    </location>
</feature>
<dbReference type="PANTHER" id="PTHR10133:SF27">
    <property type="entry name" value="DNA POLYMERASE NU"/>
    <property type="match status" value="1"/>
</dbReference>